<dbReference type="AlphaFoldDB" id="A0AAV7RUH2"/>
<comment type="caution">
    <text evidence="1">The sequence shown here is derived from an EMBL/GenBank/DDBJ whole genome shotgun (WGS) entry which is preliminary data.</text>
</comment>
<evidence type="ECO:0000313" key="2">
    <source>
        <dbReference type="Proteomes" id="UP001066276"/>
    </source>
</evidence>
<protein>
    <submittedName>
        <fullName evidence="1">Uncharacterized protein</fullName>
    </submittedName>
</protein>
<proteinExistence type="predicted"/>
<reference evidence="1" key="1">
    <citation type="journal article" date="2022" name="bioRxiv">
        <title>Sequencing and chromosome-scale assembly of the giantPleurodeles waltlgenome.</title>
        <authorList>
            <person name="Brown T."/>
            <person name="Elewa A."/>
            <person name="Iarovenko S."/>
            <person name="Subramanian E."/>
            <person name="Araus A.J."/>
            <person name="Petzold A."/>
            <person name="Susuki M."/>
            <person name="Suzuki K.-i.T."/>
            <person name="Hayashi T."/>
            <person name="Toyoda A."/>
            <person name="Oliveira C."/>
            <person name="Osipova E."/>
            <person name="Leigh N.D."/>
            <person name="Simon A."/>
            <person name="Yun M.H."/>
        </authorList>
    </citation>
    <scope>NUCLEOTIDE SEQUENCE</scope>
    <source>
        <strain evidence="1">20211129_DDA</strain>
        <tissue evidence="1">Liver</tissue>
    </source>
</reference>
<organism evidence="1 2">
    <name type="scientific">Pleurodeles waltl</name>
    <name type="common">Iberian ribbed newt</name>
    <dbReference type="NCBI Taxonomy" id="8319"/>
    <lineage>
        <taxon>Eukaryota</taxon>
        <taxon>Metazoa</taxon>
        <taxon>Chordata</taxon>
        <taxon>Craniata</taxon>
        <taxon>Vertebrata</taxon>
        <taxon>Euteleostomi</taxon>
        <taxon>Amphibia</taxon>
        <taxon>Batrachia</taxon>
        <taxon>Caudata</taxon>
        <taxon>Salamandroidea</taxon>
        <taxon>Salamandridae</taxon>
        <taxon>Pleurodelinae</taxon>
        <taxon>Pleurodeles</taxon>
    </lineage>
</organism>
<sequence length="84" mass="10335">MEKFLPSIHQEIGSLKMDFRSSFNDLCKDVTTMRERVEVLEYTMESRTEEQEELWRQLYTLEEQHVELQIRQEDLENRDRCHNL</sequence>
<name>A0AAV7RUH2_PLEWA</name>
<gene>
    <name evidence="1" type="ORF">NDU88_008347</name>
</gene>
<accession>A0AAV7RUH2</accession>
<keyword evidence="2" id="KW-1185">Reference proteome</keyword>
<dbReference type="Proteomes" id="UP001066276">
    <property type="component" value="Chromosome 5"/>
</dbReference>
<evidence type="ECO:0000313" key="1">
    <source>
        <dbReference type="EMBL" id="KAJ1155618.1"/>
    </source>
</evidence>
<dbReference type="EMBL" id="JANPWB010000009">
    <property type="protein sequence ID" value="KAJ1155618.1"/>
    <property type="molecule type" value="Genomic_DNA"/>
</dbReference>